<dbReference type="RefSeq" id="XP_033401717.1">
    <property type="nucleotide sequence ID" value="XM_033541716.1"/>
</dbReference>
<dbReference type="GeneID" id="54299213"/>
<evidence type="ECO:0000313" key="4">
    <source>
        <dbReference type="Proteomes" id="UP000799438"/>
    </source>
</evidence>
<dbReference type="Proteomes" id="UP000799438">
    <property type="component" value="Unassembled WGS sequence"/>
</dbReference>
<dbReference type="Pfam" id="PF23771">
    <property type="entry name" value="DUF7168"/>
    <property type="match status" value="1"/>
</dbReference>
<feature type="region of interest" description="Disordered" evidence="1">
    <location>
        <begin position="504"/>
        <end position="544"/>
    </location>
</feature>
<gene>
    <name evidence="3" type="ORF">K452DRAFT_294617</name>
</gene>
<feature type="compositionally biased region" description="Basic and acidic residues" evidence="1">
    <location>
        <begin position="504"/>
        <end position="520"/>
    </location>
</feature>
<feature type="region of interest" description="Disordered" evidence="1">
    <location>
        <begin position="229"/>
        <end position="257"/>
    </location>
</feature>
<feature type="domain" description="DUF7168" evidence="2">
    <location>
        <begin position="119"/>
        <end position="234"/>
    </location>
</feature>
<evidence type="ECO:0000259" key="2">
    <source>
        <dbReference type="Pfam" id="PF23771"/>
    </source>
</evidence>
<organism evidence="3 4">
    <name type="scientific">Aplosporella prunicola CBS 121167</name>
    <dbReference type="NCBI Taxonomy" id="1176127"/>
    <lineage>
        <taxon>Eukaryota</taxon>
        <taxon>Fungi</taxon>
        <taxon>Dikarya</taxon>
        <taxon>Ascomycota</taxon>
        <taxon>Pezizomycotina</taxon>
        <taxon>Dothideomycetes</taxon>
        <taxon>Dothideomycetes incertae sedis</taxon>
        <taxon>Botryosphaeriales</taxon>
        <taxon>Aplosporellaceae</taxon>
        <taxon>Aplosporella</taxon>
    </lineage>
</organism>
<feature type="compositionally biased region" description="Basic and acidic residues" evidence="1">
    <location>
        <begin position="234"/>
        <end position="244"/>
    </location>
</feature>
<sequence>MSGANPQTEPDGDSRPNKKPRITPKELPPALYEAIVQEPEEPEEPSSSKPADREVIEKVRQCTNPQNMSEAEVGDAFRRAIRIMAIYNIKRVDTLCCSTRAEEMGSAGECAVLIKYVHKREQTVKRIEYFQDLAFAVTTHFNVKSTWTSRSKSMERKFYGIRPNAIAAAMTYAMLFNVLSELARTQKTISQKNSYCKGHAENLKRMAKKEYHDELLRLEQAEYQGRVEALKPVQRKEPAQREEQDQCEEEDQCRSDQSELVELNRREFDAMRRDELVLFGAVIDLDDSEDGMPGPRHNIRYENRNGVEIISISSDTEPEELQQSPDREGIRYENRDGVDIISIPSEADSEHLYDPPIDIEDTSGGLSDPLPNEAPLTGIMAPGAEDGTHQAGYDGTRKFIHIDDEIDYILQSCTTRSNDERQAALFAHTFEQPVENTQPDMGPDTQQTQLEEEEEVEEMKWESLQQLTRFCEVAEDIAVEYMMRKEISTKESKRLTAKFDMKAWTEGQKDSRKIDDRVVTLDEDDADDESESADADDENESAQD</sequence>
<feature type="region of interest" description="Disordered" evidence="1">
    <location>
        <begin position="1"/>
        <end position="54"/>
    </location>
</feature>
<accession>A0A6A6BRT6</accession>
<feature type="region of interest" description="Disordered" evidence="1">
    <location>
        <begin position="346"/>
        <end position="390"/>
    </location>
</feature>
<proteinExistence type="predicted"/>
<dbReference type="EMBL" id="ML995476">
    <property type="protein sequence ID" value="KAF2146005.1"/>
    <property type="molecule type" value="Genomic_DNA"/>
</dbReference>
<protein>
    <recommendedName>
        <fullName evidence="2">DUF7168 domain-containing protein</fullName>
    </recommendedName>
</protein>
<evidence type="ECO:0000256" key="1">
    <source>
        <dbReference type="SAM" id="MobiDB-lite"/>
    </source>
</evidence>
<dbReference type="InterPro" id="IPR055592">
    <property type="entry name" value="DUF7168"/>
</dbReference>
<feature type="compositionally biased region" description="Acidic residues" evidence="1">
    <location>
        <begin position="521"/>
        <end position="544"/>
    </location>
</feature>
<dbReference type="AlphaFoldDB" id="A0A6A6BRT6"/>
<reference evidence="3" key="1">
    <citation type="journal article" date="2020" name="Stud. Mycol.">
        <title>101 Dothideomycetes genomes: a test case for predicting lifestyles and emergence of pathogens.</title>
        <authorList>
            <person name="Haridas S."/>
            <person name="Albert R."/>
            <person name="Binder M."/>
            <person name="Bloem J."/>
            <person name="Labutti K."/>
            <person name="Salamov A."/>
            <person name="Andreopoulos B."/>
            <person name="Baker S."/>
            <person name="Barry K."/>
            <person name="Bills G."/>
            <person name="Bluhm B."/>
            <person name="Cannon C."/>
            <person name="Castanera R."/>
            <person name="Culley D."/>
            <person name="Daum C."/>
            <person name="Ezra D."/>
            <person name="Gonzalez J."/>
            <person name="Henrissat B."/>
            <person name="Kuo A."/>
            <person name="Liang C."/>
            <person name="Lipzen A."/>
            <person name="Lutzoni F."/>
            <person name="Magnuson J."/>
            <person name="Mondo S."/>
            <person name="Nolan M."/>
            <person name="Ohm R."/>
            <person name="Pangilinan J."/>
            <person name="Park H.-J."/>
            <person name="Ramirez L."/>
            <person name="Alfaro M."/>
            <person name="Sun H."/>
            <person name="Tritt A."/>
            <person name="Yoshinaga Y."/>
            <person name="Zwiers L.-H."/>
            <person name="Turgeon B."/>
            <person name="Goodwin S."/>
            <person name="Spatafora J."/>
            <person name="Crous P."/>
            <person name="Grigoriev I."/>
        </authorList>
    </citation>
    <scope>NUCLEOTIDE SEQUENCE</scope>
    <source>
        <strain evidence="3">CBS 121167</strain>
    </source>
</reference>
<keyword evidence="4" id="KW-1185">Reference proteome</keyword>
<evidence type="ECO:0000313" key="3">
    <source>
        <dbReference type="EMBL" id="KAF2146005.1"/>
    </source>
</evidence>
<name>A0A6A6BRT6_9PEZI</name>